<proteinExistence type="predicted"/>
<sequence length="421" mass="46510">MGVAGTALSTTTRPDHWVAVPLSKLRVGAVLRSPIYEDGGPSSPLLLSAGRELTEGQIRALEARGITRVRVRSTELAQIIDRAALATPAVTTAPRFNRRRQPAPNSLPASSLAWRRDPDSYLTQIRFPTQPRRDPQLAQAFQQAHRKHIAATREVLQVFVTAGTLDFDRVENIVVQQLRELTLDWDEFLLCGLQPVVENYPSQHSLQTAMLASAIGTTMGLHKEELLELSYGCLLHDAGMLLLPSHLLQAGGALSLSDRLQLQKHPLYIADRLSRFHYVPHAAKMVAYQMHERMDGSGYPRQRLGPQIHPLARIAAVADSYLAVVSPRSHRAAIEPYRAIETLLHDTQQGLFDPSVVRALLHTVSLFPIGSRVKLSDGRIARVIRGNRDRFAQPVVIVGDDMNGETIDLAQTPELTVVGTL</sequence>
<gene>
    <name evidence="2" type="ORF">ENS64_12340</name>
</gene>
<evidence type="ECO:0000259" key="1">
    <source>
        <dbReference type="PROSITE" id="PS51832"/>
    </source>
</evidence>
<dbReference type="CDD" id="cd00077">
    <property type="entry name" value="HDc"/>
    <property type="match status" value="1"/>
</dbReference>
<name>A0A7C4LRG8_9PLAN</name>
<dbReference type="PANTHER" id="PTHR43155">
    <property type="entry name" value="CYCLIC DI-GMP PHOSPHODIESTERASE PA4108-RELATED"/>
    <property type="match status" value="1"/>
</dbReference>
<dbReference type="AlphaFoldDB" id="A0A7C4LRG8"/>
<dbReference type="PROSITE" id="PS51832">
    <property type="entry name" value="HD_GYP"/>
    <property type="match status" value="1"/>
</dbReference>
<reference evidence="2" key="1">
    <citation type="journal article" date="2020" name="mSystems">
        <title>Genome- and Community-Level Interaction Insights into Carbon Utilization and Element Cycling Functions of Hydrothermarchaeota in Hydrothermal Sediment.</title>
        <authorList>
            <person name="Zhou Z."/>
            <person name="Liu Y."/>
            <person name="Xu W."/>
            <person name="Pan J."/>
            <person name="Luo Z.H."/>
            <person name="Li M."/>
        </authorList>
    </citation>
    <scope>NUCLEOTIDE SEQUENCE [LARGE SCALE GENOMIC DNA]</scope>
    <source>
        <strain evidence="2">SpSt-508</strain>
    </source>
</reference>
<comment type="caution">
    <text evidence="2">The sequence shown here is derived from an EMBL/GenBank/DDBJ whole genome shotgun (WGS) entry which is preliminary data.</text>
</comment>
<dbReference type="InterPro" id="IPR037522">
    <property type="entry name" value="HD_GYP_dom"/>
</dbReference>
<dbReference type="Gene3D" id="1.10.3210.10">
    <property type="entry name" value="Hypothetical protein af1432"/>
    <property type="match status" value="1"/>
</dbReference>
<evidence type="ECO:0000313" key="2">
    <source>
        <dbReference type="EMBL" id="HGT40031.1"/>
    </source>
</evidence>
<dbReference type="InterPro" id="IPR003607">
    <property type="entry name" value="HD/PDEase_dom"/>
</dbReference>
<dbReference type="PANTHER" id="PTHR43155:SF2">
    <property type="entry name" value="CYCLIC DI-GMP PHOSPHODIESTERASE PA4108"/>
    <property type="match status" value="1"/>
</dbReference>
<accession>A0A7C4LRG8</accession>
<dbReference type="EMBL" id="DSVQ01000016">
    <property type="protein sequence ID" value="HGT40031.1"/>
    <property type="molecule type" value="Genomic_DNA"/>
</dbReference>
<dbReference type="SUPFAM" id="SSF109604">
    <property type="entry name" value="HD-domain/PDEase-like"/>
    <property type="match status" value="1"/>
</dbReference>
<protein>
    <submittedName>
        <fullName evidence="2">HD domain-containing protein</fullName>
    </submittedName>
</protein>
<feature type="domain" description="HD-GYP" evidence="1">
    <location>
        <begin position="179"/>
        <end position="376"/>
    </location>
</feature>
<organism evidence="2">
    <name type="scientific">Schlesneria paludicola</name>
    <dbReference type="NCBI Taxonomy" id="360056"/>
    <lineage>
        <taxon>Bacteria</taxon>
        <taxon>Pseudomonadati</taxon>
        <taxon>Planctomycetota</taxon>
        <taxon>Planctomycetia</taxon>
        <taxon>Planctomycetales</taxon>
        <taxon>Planctomycetaceae</taxon>
        <taxon>Schlesneria</taxon>
    </lineage>
</organism>
<dbReference type="Pfam" id="PF13487">
    <property type="entry name" value="HD_5"/>
    <property type="match status" value="1"/>
</dbReference>